<protein>
    <submittedName>
        <fullName evidence="1">Autophagy protein atg9</fullName>
    </submittedName>
</protein>
<sequence>MAFSHNFTPLPFNDDVSPSIYETIREYDEDSPSSDIEEQAAMAVDEENLGASYGDYELENVLANEPDTQSTRSNSSRHTAEEYTQTLRQPQWTQPLSDGIEDDDEVPASLLVEGDDVEDPLPPPPTRHSPPGRVFDPQPAPNFLSPRLRNQWKATQAQHPIHPASQASVPGNLRSTPRTGLAFADPKEKAMWRWTNVQNLDNFLRDVYIYFLGNGIWCIALSRVLNMLTLAFVVGFTTFLTNCVNYRKIHESKTVSQIIVPKCTSSMSTTTTLLLWLFTVFWLGKVFQYIIDFRRLWHMHDFYYHLLDVCDSDIQTISWQEVVCRLMALRDANPTTADIPSLKHRKYIGSQSKQRMDAHDIANRLMRKENYLIALFNKEILDLTLPVPFLRNRQLYSKTLEWNLNLCILDFVFNERGQLRTIFLKSSHRTALSEALRRRFVFAGVMNIFIAPFIVTYFLMDYFFRYFNEFQKNPSKLGSRQYSPLAEWKFREYNELWHLFQQRIHMSYESANTYIDKFPKDKTVQLLRFVAFISGALLSVLALGSLAHTESFLLFEITSERTVLFYMGIFGGIYAVARGGVPDETRFFDPEHELLTATSYTHYRPAHWIGKLHSNDVKREFSALYQLKVVLFLEEILSMIFTPFVLWFSLAKCSDRLIDFFREFTVHVDGVGYVCSFAVFDFKRGTNLRPPVPHRPYGHRGVRPSSHHIRDDNFYDKNGKMLASYYGFLDNYSGDPRLGASLSHQHQGQPSRIP</sequence>
<dbReference type="EMBL" id="JALBCA010000111">
    <property type="protein sequence ID" value="KAI2382722.1"/>
    <property type="molecule type" value="Genomic_DNA"/>
</dbReference>
<comment type="caution">
    <text evidence="1">The sequence shown here is derived from an EMBL/GenBank/DDBJ whole genome shotgun (WGS) entry which is preliminary data.</text>
</comment>
<organism evidence="1">
    <name type="scientific">Ophidiomyces ophidiicola</name>
    <dbReference type="NCBI Taxonomy" id="1387563"/>
    <lineage>
        <taxon>Eukaryota</taxon>
        <taxon>Fungi</taxon>
        <taxon>Dikarya</taxon>
        <taxon>Ascomycota</taxon>
        <taxon>Pezizomycotina</taxon>
        <taxon>Eurotiomycetes</taxon>
        <taxon>Eurotiomycetidae</taxon>
        <taxon>Onygenales</taxon>
        <taxon>Onygenaceae</taxon>
        <taxon>Ophidiomyces</taxon>
    </lineage>
</organism>
<name>A0ACB8UQ60_9EURO</name>
<proteinExistence type="predicted"/>
<evidence type="ECO:0000313" key="1">
    <source>
        <dbReference type="EMBL" id="KAI2382722.1"/>
    </source>
</evidence>
<accession>A0ACB8UQ60</accession>
<reference evidence="1" key="1">
    <citation type="journal article" date="2022" name="bioRxiv">
        <title>Population genetic analysis of Ophidiomyces ophidiicola, the causative agent of snake fungal disease, indicates recent introductions to the USA.</title>
        <authorList>
            <person name="Ladner J.T."/>
            <person name="Palmer J.M."/>
            <person name="Ettinger C.L."/>
            <person name="Stajich J.E."/>
            <person name="Farrell T.M."/>
            <person name="Glorioso B.M."/>
            <person name="Lawson B."/>
            <person name="Price S.J."/>
            <person name="Stengle A.G."/>
            <person name="Grear D.A."/>
            <person name="Lorch J.M."/>
        </authorList>
    </citation>
    <scope>NUCLEOTIDE SEQUENCE</scope>
    <source>
        <strain evidence="1">NWHC 24266-5</strain>
    </source>
</reference>
<gene>
    <name evidence="1" type="primary">ATG9</name>
    <name evidence="1" type="ORF">LOY88_005767</name>
</gene>